<sequence>MNDHSNTKQKQLHLLTRKLFICPKGKCRVVDVEWDGAAVARHRLCCHGRFCGRMAIGRPPGVEEMPVMLPQYNAAHRKDGAAILRSRHGGGVRPSRKLD</sequence>
<evidence type="ECO:0000313" key="2">
    <source>
        <dbReference type="Proteomes" id="UP000294359"/>
    </source>
</evidence>
<proteinExistence type="predicted"/>
<gene>
    <name evidence="1" type="ORF">E1742_08645</name>
</gene>
<protein>
    <submittedName>
        <fullName evidence="1">Uncharacterized protein</fullName>
    </submittedName>
</protein>
<name>A0ABX5S762_9BURK</name>
<dbReference type="EMBL" id="CP038026">
    <property type="protein sequence ID" value="QBQ36213.1"/>
    <property type="molecule type" value="Genomic_DNA"/>
</dbReference>
<keyword evidence="2" id="KW-1185">Reference proteome</keyword>
<dbReference type="RefSeq" id="WP_134384498.1">
    <property type="nucleotide sequence ID" value="NZ_BMWW01000001.1"/>
</dbReference>
<dbReference type="Proteomes" id="UP000294359">
    <property type="component" value="Chromosome"/>
</dbReference>
<reference evidence="1 2" key="1">
    <citation type="submission" date="2019-03" db="EMBL/GenBank/DDBJ databases">
        <title>Draft Genome Sequences of Six Type Strains of the Genus Massilia.</title>
        <authorList>
            <person name="Miess H."/>
            <person name="Frediansyhah A."/>
            <person name="Gross H."/>
        </authorList>
    </citation>
    <scope>NUCLEOTIDE SEQUENCE [LARGE SCALE GENOMIC DNA]</scope>
    <source>
        <strain evidence="1 2">DSM 17505</strain>
    </source>
</reference>
<organism evidence="1 2">
    <name type="scientific">Pseudoduganella plicata</name>
    <dbReference type="NCBI Taxonomy" id="321984"/>
    <lineage>
        <taxon>Bacteria</taxon>
        <taxon>Pseudomonadati</taxon>
        <taxon>Pseudomonadota</taxon>
        <taxon>Betaproteobacteria</taxon>
        <taxon>Burkholderiales</taxon>
        <taxon>Oxalobacteraceae</taxon>
        <taxon>Telluria group</taxon>
        <taxon>Pseudoduganella</taxon>
    </lineage>
</organism>
<evidence type="ECO:0000313" key="1">
    <source>
        <dbReference type="EMBL" id="QBQ36213.1"/>
    </source>
</evidence>
<accession>A0ABX5S762</accession>